<comment type="similarity">
    <text evidence="2">Belongs to the mitochondrion-specific ribosomal protein mS23 family.</text>
</comment>
<dbReference type="InterPro" id="IPR059242">
    <property type="entry name" value="mS23_dom"/>
</dbReference>
<dbReference type="CDD" id="cd23701">
    <property type="entry name" value="At1g26750"/>
    <property type="match status" value="1"/>
</dbReference>
<keyword evidence="9" id="KW-1185">Reference proteome</keyword>
<evidence type="ECO:0000256" key="1">
    <source>
        <dbReference type="ARBA" id="ARBA00004173"/>
    </source>
</evidence>
<dbReference type="AlphaFoldDB" id="A0AAV6TWL7"/>
<organism evidence="8 9">
    <name type="scientific">Oedothorax gibbosus</name>
    <dbReference type="NCBI Taxonomy" id="931172"/>
    <lineage>
        <taxon>Eukaryota</taxon>
        <taxon>Metazoa</taxon>
        <taxon>Ecdysozoa</taxon>
        <taxon>Arthropoda</taxon>
        <taxon>Chelicerata</taxon>
        <taxon>Arachnida</taxon>
        <taxon>Araneae</taxon>
        <taxon>Araneomorphae</taxon>
        <taxon>Entelegynae</taxon>
        <taxon>Araneoidea</taxon>
        <taxon>Linyphiidae</taxon>
        <taxon>Erigoninae</taxon>
        <taxon>Oedothorax</taxon>
    </lineage>
</organism>
<protein>
    <recommendedName>
        <fullName evidence="6">Small ribosomal subunit protein mS23</fullName>
    </recommendedName>
</protein>
<dbReference type="GO" id="GO:0006412">
    <property type="term" value="P:translation"/>
    <property type="evidence" value="ECO:0007669"/>
    <property type="project" value="InterPro"/>
</dbReference>
<dbReference type="Proteomes" id="UP000827092">
    <property type="component" value="Unassembled WGS sequence"/>
</dbReference>
<dbReference type="GO" id="GO:0003735">
    <property type="term" value="F:structural constituent of ribosome"/>
    <property type="evidence" value="ECO:0007669"/>
    <property type="project" value="InterPro"/>
</dbReference>
<keyword evidence="4" id="KW-0496">Mitochondrion</keyword>
<dbReference type="GO" id="GO:0005840">
    <property type="term" value="C:ribosome"/>
    <property type="evidence" value="ECO:0007669"/>
    <property type="project" value="InterPro"/>
</dbReference>
<sequence length="148" mass="17028">MAGSRLQRIGSIFERLSGILKAGAIKEQDKPIWYEVYKAFPPKHEPAFTRPPVDKEIKPIYYPEDIIRAKFLKLYGSTGVYNLLHPGEKSVMQRFVEKYQEMEKSNKYSNEEEIFKATESALQVDGITFVRRMASSPTDDSKEETKSS</sequence>
<dbReference type="Pfam" id="PF10484">
    <property type="entry name" value="MRP-S23"/>
    <property type="match status" value="1"/>
</dbReference>
<evidence type="ECO:0000313" key="9">
    <source>
        <dbReference type="Proteomes" id="UP000827092"/>
    </source>
</evidence>
<keyword evidence="5" id="KW-0687">Ribonucleoprotein</keyword>
<dbReference type="GO" id="GO:0005739">
    <property type="term" value="C:mitochondrion"/>
    <property type="evidence" value="ECO:0007669"/>
    <property type="project" value="InterPro"/>
</dbReference>
<dbReference type="PANTHER" id="PTHR15925">
    <property type="entry name" value="MITOCHONDRIAL RIBOSOMAL PROTEIN S23"/>
    <property type="match status" value="1"/>
</dbReference>
<evidence type="ECO:0000256" key="3">
    <source>
        <dbReference type="ARBA" id="ARBA00022980"/>
    </source>
</evidence>
<dbReference type="PANTHER" id="PTHR15925:SF2">
    <property type="entry name" value="SMALL RIBOSOMAL SUBUNIT PROTEIN MS23"/>
    <property type="match status" value="1"/>
</dbReference>
<dbReference type="InterPro" id="IPR023611">
    <property type="entry name" value="mS23_dom_met"/>
</dbReference>
<name>A0AAV6TWL7_9ARAC</name>
<evidence type="ECO:0000313" key="8">
    <source>
        <dbReference type="EMBL" id="KAG8176377.1"/>
    </source>
</evidence>
<evidence type="ECO:0000256" key="4">
    <source>
        <dbReference type="ARBA" id="ARBA00023128"/>
    </source>
</evidence>
<proteinExistence type="inferred from homology"/>
<feature type="domain" description="Small ribosomal subunit protein mS23 conserved" evidence="7">
    <location>
        <begin position="2"/>
        <end position="124"/>
    </location>
</feature>
<dbReference type="EMBL" id="JAFNEN010000888">
    <property type="protein sequence ID" value="KAG8176377.1"/>
    <property type="molecule type" value="Genomic_DNA"/>
</dbReference>
<comment type="subcellular location">
    <subcellularLocation>
        <location evidence="1">Mitochondrion</location>
    </subcellularLocation>
</comment>
<evidence type="ECO:0000256" key="6">
    <source>
        <dbReference type="ARBA" id="ARBA00035137"/>
    </source>
</evidence>
<accession>A0AAV6TWL7</accession>
<evidence type="ECO:0000259" key="7">
    <source>
        <dbReference type="Pfam" id="PF10484"/>
    </source>
</evidence>
<evidence type="ECO:0000256" key="5">
    <source>
        <dbReference type="ARBA" id="ARBA00023274"/>
    </source>
</evidence>
<gene>
    <name evidence="8" type="ORF">JTE90_020163</name>
</gene>
<dbReference type="InterPro" id="IPR019520">
    <property type="entry name" value="Ribosomal_mS23_met"/>
</dbReference>
<keyword evidence="3" id="KW-0689">Ribosomal protein</keyword>
<evidence type="ECO:0000256" key="2">
    <source>
        <dbReference type="ARBA" id="ARBA00009864"/>
    </source>
</evidence>
<reference evidence="8 9" key="1">
    <citation type="journal article" date="2022" name="Nat. Ecol. Evol.">
        <title>A masculinizing supergene underlies an exaggerated male reproductive morph in a spider.</title>
        <authorList>
            <person name="Hendrickx F."/>
            <person name="De Corte Z."/>
            <person name="Sonet G."/>
            <person name="Van Belleghem S.M."/>
            <person name="Kostlbacher S."/>
            <person name="Vangestel C."/>
        </authorList>
    </citation>
    <scope>NUCLEOTIDE SEQUENCE [LARGE SCALE GENOMIC DNA]</scope>
    <source>
        <strain evidence="8">W744_W776</strain>
    </source>
</reference>
<comment type="caution">
    <text evidence="8">The sequence shown here is derived from an EMBL/GenBank/DDBJ whole genome shotgun (WGS) entry which is preliminary data.</text>
</comment>